<dbReference type="EMBL" id="VITF01000015">
    <property type="protein sequence ID" value="TWA62162.1"/>
    <property type="molecule type" value="Genomic_DNA"/>
</dbReference>
<evidence type="ECO:0000313" key="5">
    <source>
        <dbReference type="EMBL" id="TWA62162.1"/>
    </source>
</evidence>
<dbReference type="Gene3D" id="3.30.465.10">
    <property type="match status" value="1"/>
</dbReference>
<dbReference type="Proteomes" id="UP000316083">
    <property type="component" value="Unassembled WGS sequence"/>
</dbReference>
<evidence type="ECO:0000256" key="2">
    <source>
        <dbReference type="ARBA" id="ARBA00022827"/>
    </source>
</evidence>
<evidence type="ECO:0000256" key="3">
    <source>
        <dbReference type="SAM" id="MobiDB-lite"/>
    </source>
</evidence>
<dbReference type="InterPro" id="IPR016169">
    <property type="entry name" value="FAD-bd_PCMH_sub2"/>
</dbReference>
<feature type="region of interest" description="Disordered" evidence="3">
    <location>
        <begin position="299"/>
        <end position="328"/>
    </location>
</feature>
<accession>A0A560APF8</accession>
<keyword evidence="1" id="KW-0285">Flavoprotein</keyword>
<gene>
    <name evidence="5" type="ORF">FBZ82_11554</name>
</gene>
<dbReference type="PANTHER" id="PTHR11748:SF103">
    <property type="entry name" value="GLYCOLATE OXIDASE SUBUNIT GLCE"/>
    <property type="match status" value="1"/>
</dbReference>
<dbReference type="RefSeq" id="WP_145679093.1">
    <property type="nucleotide sequence ID" value="NZ_VITF01000015.1"/>
</dbReference>
<dbReference type="PROSITE" id="PS51387">
    <property type="entry name" value="FAD_PCMH"/>
    <property type="match status" value="1"/>
</dbReference>
<dbReference type="AlphaFoldDB" id="A0A560APF8"/>
<name>A0A560APF8_AZOBR</name>
<keyword evidence="2" id="KW-0274">FAD</keyword>
<feature type="domain" description="FAD-binding PCMH-type" evidence="4">
    <location>
        <begin position="1"/>
        <end position="184"/>
    </location>
</feature>
<proteinExistence type="predicted"/>
<comment type="caution">
    <text evidence="5">The sequence shown here is derived from an EMBL/GenBank/DDBJ whole genome shotgun (WGS) entry which is preliminary data.</text>
</comment>
<dbReference type="GO" id="GO:0003824">
    <property type="term" value="F:catalytic activity"/>
    <property type="evidence" value="ECO:0007669"/>
    <property type="project" value="InterPro"/>
</dbReference>
<evidence type="ECO:0000313" key="6">
    <source>
        <dbReference type="Proteomes" id="UP000316083"/>
    </source>
</evidence>
<evidence type="ECO:0000259" key="4">
    <source>
        <dbReference type="PROSITE" id="PS51387"/>
    </source>
</evidence>
<dbReference type="InterPro" id="IPR016166">
    <property type="entry name" value="FAD-bd_PCMH"/>
</dbReference>
<reference evidence="5 6" key="1">
    <citation type="submission" date="2019-06" db="EMBL/GenBank/DDBJ databases">
        <title>Genomic Encyclopedia of Type Strains, Phase IV (KMG-V): Genome sequencing to study the core and pangenomes of soil and plant-associated prokaryotes.</title>
        <authorList>
            <person name="Whitman W."/>
        </authorList>
    </citation>
    <scope>NUCLEOTIDE SEQUENCE [LARGE SCALE GENOMIC DNA]</scope>
    <source>
        <strain evidence="5 6">BR 11796</strain>
    </source>
</reference>
<organism evidence="5 6">
    <name type="scientific">Azospirillum brasilense</name>
    <dbReference type="NCBI Taxonomy" id="192"/>
    <lineage>
        <taxon>Bacteria</taxon>
        <taxon>Pseudomonadati</taxon>
        <taxon>Pseudomonadota</taxon>
        <taxon>Alphaproteobacteria</taxon>
        <taxon>Rhodospirillales</taxon>
        <taxon>Azospirillaceae</taxon>
        <taxon>Azospirillum</taxon>
    </lineage>
</organism>
<dbReference type="SUPFAM" id="SSF55103">
    <property type="entry name" value="FAD-linked oxidases, C-terminal domain"/>
    <property type="match status" value="1"/>
</dbReference>
<dbReference type="PANTHER" id="PTHR11748">
    <property type="entry name" value="D-LACTATE DEHYDROGENASE"/>
    <property type="match status" value="1"/>
</dbReference>
<evidence type="ECO:0000256" key="1">
    <source>
        <dbReference type="ARBA" id="ARBA00022630"/>
    </source>
</evidence>
<dbReference type="SUPFAM" id="SSF56176">
    <property type="entry name" value="FAD-binding/transporter-associated domain-like"/>
    <property type="match status" value="1"/>
</dbReference>
<dbReference type="InterPro" id="IPR036318">
    <property type="entry name" value="FAD-bd_PCMH-like_sf"/>
</dbReference>
<dbReference type="Pfam" id="PF01565">
    <property type="entry name" value="FAD_binding_4"/>
    <property type="match status" value="1"/>
</dbReference>
<dbReference type="InterPro" id="IPR006094">
    <property type="entry name" value="Oxid_FAD_bind_N"/>
</dbReference>
<protein>
    <submittedName>
        <fullName evidence="5">Glycolate oxidase FAD binding subunit</fullName>
    </submittedName>
</protein>
<dbReference type="GO" id="GO:0071949">
    <property type="term" value="F:FAD binding"/>
    <property type="evidence" value="ECO:0007669"/>
    <property type="project" value="InterPro"/>
</dbReference>
<dbReference type="InterPro" id="IPR016164">
    <property type="entry name" value="FAD-linked_Oxase-like_C"/>
</dbReference>
<sequence>MTVTTMKPDSVGQAADAVRWALSEGTPLNVAGSGSKRGLGRPIQTACTLDLSGLSGVVAYEAEELVLTARAGTPMAEILPMLAERRQQLAFEPQDLGPLFGRPEGQGTLAGVISCGLAGPRRISAGSARDHTLGIEGVNGRGDLYKGGGKVVKNVTGYDVPKLMAGSFGTLTVLTELTVKVLPAPEDVRTLLLAGREDAAAVAALTAALQSPYDVSGAAHLPAVVAERSHVRAVAGAGGAVTLVRVEGFGPSVTARVAALKEELGADAVLDQEESRAVWRDVRDVAFFCPHTPTLVCPHPNPPPLGGGGDHSPSPASAGEGRGGGQDTRHVWKISVQPSEGPRVAESIRWALDTELYFDWGGGLIWAAVAPTPDAATAIRGALGAAGHATLVRAPEDVRTTTEVFQPLPDPVMALSRRVKESFDPCGILNPGRMYAGV</sequence>